<accession>A0A6M8I0C3</accession>
<proteinExistence type="predicted"/>
<reference evidence="1 2" key="1">
    <citation type="journal article" date="2014" name="World J. Microbiol. Biotechnol.">
        <title>Biodiversity and physiological characteristics of Antarctic and Arctic lichens-associated bacteria.</title>
        <authorList>
            <person name="Lee Y.M."/>
            <person name="Kim E.H."/>
            <person name="Lee H.K."/>
            <person name="Hong S.G."/>
        </authorList>
    </citation>
    <scope>NUCLEOTIDE SEQUENCE [LARGE SCALE GENOMIC DNA]</scope>
    <source>
        <strain evidence="1 2">PAMC 26569</strain>
        <plasmid evidence="1">unnamed6</plasmid>
    </source>
</reference>
<name>A0A6M8I0C3_9PROT</name>
<gene>
    <name evidence="1" type="ORF">HN018_27885</name>
</gene>
<dbReference type="EMBL" id="CP053713">
    <property type="protein sequence ID" value="QKE93948.1"/>
    <property type="molecule type" value="Genomic_DNA"/>
</dbReference>
<sequence>MAGFNRNHRLQSSEYALHALTPLFWGHMNPYGRFDLDMRTRLDFN</sequence>
<evidence type="ECO:0000313" key="1">
    <source>
        <dbReference type="EMBL" id="QKE93948.1"/>
    </source>
</evidence>
<dbReference type="RefSeq" id="WP_171837228.1">
    <property type="nucleotide sequence ID" value="NZ_CP053713.1"/>
</dbReference>
<protein>
    <recommendedName>
        <fullName evidence="3">Tn3 transposase DDE domain-containing protein</fullName>
    </recommendedName>
</protein>
<geneLocation type="plasmid" evidence="1 2">
    <name>unnamed6</name>
</geneLocation>
<dbReference type="AlphaFoldDB" id="A0A6M8I0C3"/>
<dbReference type="Proteomes" id="UP000500767">
    <property type="component" value="Plasmid unnamed6"/>
</dbReference>
<dbReference type="KEGG" id="lck:HN018_27885"/>
<organism evidence="1 2">
    <name type="scientific">Lichenicola cladoniae</name>
    <dbReference type="NCBI Taxonomy" id="1484109"/>
    <lineage>
        <taxon>Bacteria</taxon>
        <taxon>Pseudomonadati</taxon>
        <taxon>Pseudomonadota</taxon>
        <taxon>Alphaproteobacteria</taxon>
        <taxon>Acetobacterales</taxon>
        <taxon>Acetobacteraceae</taxon>
        <taxon>Lichenicola</taxon>
    </lineage>
</organism>
<evidence type="ECO:0008006" key="3">
    <source>
        <dbReference type="Google" id="ProtNLM"/>
    </source>
</evidence>
<keyword evidence="1" id="KW-0614">Plasmid</keyword>
<keyword evidence="2" id="KW-1185">Reference proteome</keyword>
<evidence type="ECO:0000313" key="2">
    <source>
        <dbReference type="Proteomes" id="UP000500767"/>
    </source>
</evidence>